<dbReference type="InterPro" id="IPR008254">
    <property type="entry name" value="Flavodoxin/NO_synth"/>
</dbReference>
<dbReference type="PROSITE" id="PS50902">
    <property type="entry name" value="FLAVODOXIN_LIKE"/>
    <property type="match status" value="1"/>
</dbReference>
<reference evidence="17" key="1">
    <citation type="submission" date="2010-01" db="EMBL/GenBank/DDBJ databases">
        <title>Genome fragments of uncultured bacteria from the North Pacific subtropical Gyre.</title>
        <authorList>
            <person name="Pham V.D."/>
            <person name="Delong E.F."/>
        </authorList>
    </citation>
    <scope>NUCLEOTIDE SEQUENCE</scope>
</reference>
<feature type="domain" description="YrdC-like" evidence="16">
    <location>
        <begin position="3"/>
        <end position="188"/>
    </location>
</feature>
<keyword evidence="7 13" id="KW-0819">tRNA processing</keyword>
<organism evidence="17">
    <name type="scientific">uncultured verrucomicrobium HF0130_25O04</name>
    <dbReference type="NCBI Taxonomy" id="723596"/>
    <lineage>
        <taxon>Bacteria</taxon>
        <taxon>Pseudomonadati</taxon>
        <taxon>Verrucomicrobiota</taxon>
        <taxon>environmental samples</taxon>
    </lineage>
</organism>
<dbReference type="PIRSF" id="PIRSF004930">
    <property type="entry name" value="Tln_factor_SUA5"/>
    <property type="match status" value="1"/>
</dbReference>
<feature type="binding site" evidence="14">
    <location>
        <position position="184"/>
    </location>
    <ligand>
        <name>ATP</name>
        <dbReference type="ChEBI" id="CHEBI:30616"/>
    </ligand>
</feature>
<dbReference type="GO" id="GO:0061710">
    <property type="term" value="F:L-threonylcarbamoyladenylate synthase"/>
    <property type="evidence" value="ECO:0007669"/>
    <property type="project" value="UniProtKB-EC"/>
</dbReference>
<evidence type="ECO:0000256" key="7">
    <source>
        <dbReference type="ARBA" id="ARBA00022694"/>
    </source>
</evidence>
<evidence type="ECO:0000256" key="12">
    <source>
        <dbReference type="ARBA" id="ARBA00048366"/>
    </source>
</evidence>
<dbReference type="GO" id="GO:0010181">
    <property type="term" value="F:FMN binding"/>
    <property type="evidence" value="ECO:0007669"/>
    <property type="project" value="InterPro"/>
</dbReference>
<feature type="binding site" evidence="14">
    <location>
        <position position="130"/>
    </location>
    <ligand>
        <name>L-threonine</name>
        <dbReference type="ChEBI" id="CHEBI:57926"/>
    </ligand>
</feature>
<evidence type="ECO:0000256" key="1">
    <source>
        <dbReference type="ARBA" id="ARBA00004496"/>
    </source>
</evidence>
<evidence type="ECO:0000256" key="9">
    <source>
        <dbReference type="ARBA" id="ARBA00022741"/>
    </source>
</evidence>
<evidence type="ECO:0000256" key="5">
    <source>
        <dbReference type="ARBA" id="ARBA00022490"/>
    </source>
</evidence>
<protein>
    <recommendedName>
        <fullName evidence="4 13">Threonylcarbamoyl-AMP synthase</fullName>
        <shortName evidence="13">TC-AMP synthase</shortName>
        <ecNumber evidence="3 13">2.7.7.87</ecNumber>
    </recommendedName>
    <alternativeName>
        <fullName evidence="11 13">L-threonylcarbamoyladenylate synthase</fullName>
    </alternativeName>
</protein>
<dbReference type="GO" id="GO:0003725">
    <property type="term" value="F:double-stranded RNA binding"/>
    <property type="evidence" value="ECO:0007669"/>
    <property type="project" value="UniProtKB-UniRule"/>
</dbReference>
<dbReference type="NCBIfam" id="TIGR00057">
    <property type="entry name" value="L-threonylcarbamoyladenylate synthase"/>
    <property type="match status" value="1"/>
</dbReference>
<evidence type="ECO:0000256" key="3">
    <source>
        <dbReference type="ARBA" id="ARBA00012584"/>
    </source>
</evidence>
<dbReference type="InterPro" id="IPR005145">
    <property type="entry name" value="Sua5_C"/>
</dbReference>
<evidence type="ECO:0000256" key="4">
    <source>
        <dbReference type="ARBA" id="ARBA00015492"/>
    </source>
</evidence>
<feature type="binding site" evidence="14">
    <location>
        <position position="106"/>
    </location>
    <ligand>
        <name>ATP</name>
        <dbReference type="ChEBI" id="CHEBI:30616"/>
    </ligand>
</feature>
<feature type="binding site" evidence="14">
    <location>
        <position position="57"/>
    </location>
    <ligand>
        <name>L-threonine</name>
        <dbReference type="ChEBI" id="CHEBI:57926"/>
    </ligand>
</feature>
<dbReference type="PANTHER" id="PTHR17490">
    <property type="entry name" value="SUA5"/>
    <property type="match status" value="1"/>
</dbReference>
<feature type="domain" description="Flavodoxin-like" evidence="15">
    <location>
        <begin position="267"/>
        <end position="325"/>
    </location>
</feature>
<dbReference type="Pfam" id="PF03481">
    <property type="entry name" value="Sua5_C"/>
    <property type="match status" value="1"/>
</dbReference>
<feature type="binding site" evidence="14">
    <location>
        <position position="48"/>
    </location>
    <ligand>
        <name>ATP</name>
        <dbReference type="ChEBI" id="CHEBI:30616"/>
    </ligand>
</feature>
<evidence type="ECO:0000256" key="8">
    <source>
        <dbReference type="ARBA" id="ARBA00022695"/>
    </source>
</evidence>
<dbReference type="Gene3D" id="3.90.870.10">
    <property type="entry name" value="DHBP synthase"/>
    <property type="match status" value="1"/>
</dbReference>
<accession>E7C357</accession>
<sequence length="325" mass="35533">MREASFTVCLDTLLGGEVVALPTETVYGLACLALDEKAVKKVFELKERPPTNPLIVHVLDSRQAEQIAHVNSFAKLLCQKFWPGPLTLILPKRQMIPDSVTAGLDTVAVRSPSHPLFRKILQEAEQPIAAPSANLFSMVSSTTPQEVFDSFGEACPPILDGGKCNIGLESTVLDLTSDTPSILRPGPISKEELEEFLGFEISNPKKNTDSRVARKSPGLSAKHYSTETPIRLHENISAIQQIERWTADDLIILPCKDLIVGFDSEPATIITFSATGNTQDIAHNLYATLKEADQLEKKLIHLALLEETDGLARAVNDRLTRASSS</sequence>
<dbReference type="GO" id="GO:0005737">
    <property type="term" value="C:cytoplasm"/>
    <property type="evidence" value="ECO:0007669"/>
    <property type="project" value="UniProtKB-SubCell"/>
</dbReference>
<feature type="binding site" evidence="14">
    <location>
        <position position="110"/>
    </location>
    <ligand>
        <name>L-threonine</name>
        <dbReference type="ChEBI" id="CHEBI:57926"/>
    </ligand>
</feature>
<evidence type="ECO:0000313" key="17">
    <source>
        <dbReference type="EMBL" id="ADI21881.1"/>
    </source>
</evidence>
<dbReference type="PROSITE" id="PS51163">
    <property type="entry name" value="YRDC"/>
    <property type="match status" value="1"/>
</dbReference>
<dbReference type="InterPro" id="IPR050156">
    <property type="entry name" value="TC-AMP_synthase_SUA5"/>
</dbReference>
<feature type="binding site" evidence="14">
    <location>
        <position position="140"/>
    </location>
    <ligand>
        <name>ATP</name>
        <dbReference type="ChEBI" id="CHEBI:30616"/>
    </ligand>
</feature>
<name>E7C357_9BACT</name>
<comment type="catalytic activity">
    <reaction evidence="12 13">
        <text>L-threonine + hydrogencarbonate + ATP = L-threonylcarbamoyladenylate + diphosphate + H2O</text>
        <dbReference type="Rhea" id="RHEA:36407"/>
        <dbReference type="ChEBI" id="CHEBI:15377"/>
        <dbReference type="ChEBI" id="CHEBI:17544"/>
        <dbReference type="ChEBI" id="CHEBI:30616"/>
        <dbReference type="ChEBI" id="CHEBI:33019"/>
        <dbReference type="ChEBI" id="CHEBI:57926"/>
        <dbReference type="ChEBI" id="CHEBI:73682"/>
        <dbReference type="EC" id="2.7.7.87"/>
    </reaction>
</comment>
<dbReference type="GO" id="GO:0008033">
    <property type="term" value="P:tRNA processing"/>
    <property type="evidence" value="ECO:0007669"/>
    <property type="project" value="UniProtKB-KW"/>
</dbReference>
<keyword evidence="6 13" id="KW-0808">Transferase</keyword>
<evidence type="ECO:0000256" key="13">
    <source>
        <dbReference type="PIRNR" id="PIRNR004930"/>
    </source>
</evidence>
<keyword evidence="5 13" id="KW-0963">Cytoplasm</keyword>
<proteinExistence type="inferred from homology"/>
<dbReference type="InterPro" id="IPR017945">
    <property type="entry name" value="DHBP_synth_RibB-like_a/b_dom"/>
</dbReference>
<keyword evidence="10 13" id="KW-0067">ATP-binding</keyword>
<comment type="subcellular location">
    <subcellularLocation>
        <location evidence="1 13">Cytoplasm</location>
    </subcellularLocation>
</comment>
<dbReference type="EMBL" id="GU567968">
    <property type="protein sequence ID" value="ADI21881.1"/>
    <property type="molecule type" value="Genomic_DNA"/>
</dbReference>
<evidence type="ECO:0000259" key="16">
    <source>
        <dbReference type="PROSITE" id="PS51163"/>
    </source>
</evidence>
<evidence type="ECO:0000256" key="6">
    <source>
        <dbReference type="ARBA" id="ARBA00022679"/>
    </source>
</evidence>
<dbReference type="GO" id="GO:0000049">
    <property type="term" value="F:tRNA binding"/>
    <property type="evidence" value="ECO:0007669"/>
    <property type="project" value="TreeGrafter"/>
</dbReference>
<dbReference type="Gene3D" id="3.40.50.11030">
    <property type="entry name" value="Threonylcarbamoyl-AMP synthase, C-terminal domain"/>
    <property type="match status" value="1"/>
</dbReference>
<dbReference type="Pfam" id="PF01300">
    <property type="entry name" value="Sua5_yciO_yrdC"/>
    <property type="match status" value="1"/>
</dbReference>
<evidence type="ECO:0000256" key="10">
    <source>
        <dbReference type="ARBA" id="ARBA00022840"/>
    </source>
</evidence>
<comment type="function">
    <text evidence="13">Required for the formation of a threonylcarbamoyl group on adenosine at position 37 (t(6)A37) in tRNAs that read codons beginning with adenine.</text>
</comment>
<feature type="binding site" evidence="14">
    <location>
        <position position="132"/>
    </location>
    <ligand>
        <name>ATP</name>
        <dbReference type="ChEBI" id="CHEBI:30616"/>
    </ligand>
</feature>
<dbReference type="InterPro" id="IPR006070">
    <property type="entry name" value="Sua5-like_dom"/>
</dbReference>
<feature type="binding site" evidence="14">
    <location>
        <position position="170"/>
    </location>
    <ligand>
        <name>L-threonine</name>
        <dbReference type="ChEBI" id="CHEBI:57926"/>
    </ligand>
</feature>
<dbReference type="FunFam" id="3.90.870.10:FF:000009">
    <property type="entry name" value="Threonylcarbamoyl-AMP synthase, putative"/>
    <property type="match status" value="1"/>
</dbReference>
<comment type="similarity">
    <text evidence="2 13">Belongs to the SUA5 family.</text>
</comment>
<feature type="binding site" evidence="14">
    <location>
        <position position="52"/>
    </location>
    <ligand>
        <name>ATP</name>
        <dbReference type="ChEBI" id="CHEBI:30616"/>
    </ligand>
</feature>
<dbReference type="InterPro" id="IPR038385">
    <property type="entry name" value="Sua5/YwlC_C"/>
</dbReference>
<feature type="binding site" evidence="14">
    <location>
        <position position="224"/>
    </location>
    <ligand>
        <name>ATP</name>
        <dbReference type="ChEBI" id="CHEBI:30616"/>
    </ligand>
</feature>
<dbReference type="PANTHER" id="PTHR17490:SF16">
    <property type="entry name" value="THREONYLCARBAMOYL-AMP SYNTHASE"/>
    <property type="match status" value="1"/>
</dbReference>
<evidence type="ECO:0000259" key="15">
    <source>
        <dbReference type="PROSITE" id="PS50902"/>
    </source>
</evidence>
<evidence type="ECO:0000256" key="11">
    <source>
        <dbReference type="ARBA" id="ARBA00029774"/>
    </source>
</evidence>
<keyword evidence="9 13" id="KW-0547">Nucleotide-binding</keyword>
<dbReference type="EC" id="2.7.7.87" evidence="3 13"/>
<dbReference type="GO" id="GO:0005524">
    <property type="term" value="F:ATP binding"/>
    <property type="evidence" value="ECO:0007669"/>
    <property type="project" value="UniProtKB-UniRule"/>
</dbReference>
<feature type="binding site" evidence="14">
    <location>
        <position position="25"/>
    </location>
    <ligand>
        <name>L-threonine</name>
        <dbReference type="ChEBI" id="CHEBI:57926"/>
    </ligand>
</feature>
<dbReference type="GO" id="GO:0006450">
    <property type="term" value="P:regulation of translational fidelity"/>
    <property type="evidence" value="ECO:0007669"/>
    <property type="project" value="TreeGrafter"/>
</dbReference>
<dbReference type="InterPro" id="IPR010923">
    <property type="entry name" value="T(6)A37_SUA5"/>
</dbReference>
<dbReference type="SUPFAM" id="SSF55821">
    <property type="entry name" value="YrdC/RibB"/>
    <property type="match status" value="1"/>
</dbReference>
<dbReference type="AlphaFoldDB" id="E7C357"/>
<evidence type="ECO:0000256" key="2">
    <source>
        <dbReference type="ARBA" id="ARBA00007663"/>
    </source>
</evidence>
<keyword evidence="8 13" id="KW-0548">Nucleotidyltransferase</keyword>
<evidence type="ECO:0000256" key="14">
    <source>
        <dbReference type="PIRSR" id="PIRSR004930-1"/>
    </source>
</evidence>